<accession>A0A317X4U7</accession>
<evidence type="ECO:0000313" key="1">
    <source>
        <dbReference type="EMBL" id="PWY93221.1"/>
    </source>
</evidence>
<dbReference type="Proteomes" id="UP000246702">
    <property type="component" value="Unassembled WGS sequence"/>
</dbReference>
<protein>
    <submittedName>
        <fullName evidence="1">Uncharacterized protein</fullName>
    </submittedName>
</protein>
<organism evidence="1 2">
    <name type="scientific">Aspergillus sclerotioniger CBS 115572</name>
    <dbReference type="NCBI Taxonomy" id="1450535"/>
    <lineage>
        <taxon>Eukaryota</taxon>
        <taxon>Fungi</taxon>
        <taxon>Dikarya</taxon>
        <taxon>Ascomycota</taxon>
        <taxon>Pezizomycotina</taxon>
        <taxon>Eurotiomycetes</taxon>
        <taxon>Eurotiomycetidae</taxon>
        <taxon>Eurotiales</taxon>
        <taxon>Aspergillaceae</taxon>
        <taxon>Aspergillus</taxon>
        <taxon>Aspergillus subgen. Circumdati</taxon>
    </lineage>
</organism>
<sequence length="216" mass="25086">MGPKDENMRREWEFGSKHRRIEDRKALRTRMFPQLPQPWRSQYLTEEKVGFAILQRQHRLVSILNETKDHDGLEGRPTYDGNPSELERELKKLDEEYWKHQIRLGEVADQSPDSPSVDEIYLLRSSADRYNRSFAWVKGRQACTDLGGYCGRSCGCCERVLRQYTRPSEKADTPEGVIVEVRGHCTVECACCIQHRGCYLPHPRLPPTEVSPEIIV</sequence>
<reference evidence="1 2" key="1">
    <citation type="submission" date="2016-12" db="EMBL/GenBank/DDBJ databases">
        <title>The genomes of Aspergillus section Nigri reveals drivers in fungal speciation.</title>
        <authorList>
            <consortium name="DOE Joint Genome Institute"/>
            <person name="Vesth T.C."/>
            <person name="Nybo J."/>
            <person name="Theobald S."/>
            <person name="Brandl J."/>
            <person name="Frisvad J.C."/>
            <person name="Nielsen K.F."/>
            <person name="Lyhne E.K."/>
            <person name="Kogle M.E."/>
            <person name="Kuo A."/>
            <person name="Riley R."/>
            <person name="Clum A."/>
            <person name="Nolan M."/>
            <person name="Lipzen A."/>
            <person name="Salamov A."/>
            <person name="Henrissat B."/>
            <person name="Wiebenga A."/>
            <person name="De Vries R.P."/>
            <person name="Grigoriev I.V."/>
            <person name="Mortensen U.H."/>
            <person name="Andersen M.R."/>
            <person name="Baker S.E."/>
        </authorList>
    </citation>
    <scope>NUCLEOTIDE SEQUENCE [LARGE SCALE GENOMIC DNA]</scope>
    <source>
        <strain evidence="1 2">CBS 115572</strain>
    </source>
</reference>
<dbReference type="OrthoDB" id="4467841at2759"/>
<dbReference type="EMBL" id="MSFK01000007">
    <property type="protein sequence ID" value="PWY93221.1"/>
    <property type="molecule type" value="Genomic_DNA"/>
</dbReference>
<keyword evidence="2" id="KW-1185">Reference proteome</keyword>
<name>A0A317X4U7_9EURO</name>
<dbReference type="AlphaFoldDB" id="A0A317X4U7"/>
<dbReference type="GeneID" id="37118940"/>
<evidence type="ECO:0000313" key="2">
    <source>
        <dbReference type="Proteomes" id="UP000246702"/>
    </source>
</evidence>
<dbReference type="STRING" id="1450535.A0A317X4U7"/>
<proteinExistence type="predicted"/>
<comment type="caution">
    <text evidence="1">The sequence shown here is derived from an EMBL/GenBank/DDBJ whole genome shotgun (WGS) entry which is preliminary data.</text>
</comment>
<dbReference type="RefSeq" id="XP_025469982.1">
    <property type="nucleotide sequence ID" value="XM_025616797.1"/>
</dbReference>
<gene>
    <name evidence="1" type="ORF">BO94DRAFT_616130</name>
</gene>